<sequence>MGNHSILDAQAKDITAEDSWYALFTSELADGIASKTINLSELLHKSERLDVILPLADILSPQGLLTEVLALIANYTSRVGLWADTSISTEQLDELLAACQDSDRPLLNALDLIVLYQPGFADGRSFSQARHLRQKGFTGEIRITGHFGRDQIVYLQRAGVDSFVIATEDLTDDIQAAFSVLPSSYDGNVASQLPMFRKQA</sequence>
<dbReference type="RefSeq" id="WP_077450849.1">
    <property type="nucleotide sequence ID" value="NZ_FUGE01000115.1"/>
</dbReference>
<reference evidence="1 2" key="1">
    <citation type="submission" date="2017-02" db="EMBL/GenBank/DDBJ databases">
        <authorList>
            <person name="Peterson S.W."/>
        </authorList>
    </citation>
    <scope>NUCLEOTIDE SEQUENCE [LARGE SCALE GENOMIC DNA]</scope>
    <source>
        <strain evidence="1">Psychrobacter_piechaudii</strain>
    </source>
</reference>
<proteinExistence type="predicted"/>
<evidence type="ECO:0000313" key="1">
    <source>
        <dbReference type="EMBL" id="SJM70743.1"/>
    </source>
</evidence>
<organism evidence="1 2">
    <name type="scientific">Psychrobacter piechaudii</name>
    <dbReference type="NCBI Taxonomy" id="1945521"/>
    <lineage>
        <taxon>Bacteria</taxon>
        <taxon>Pseudomonadati</taxon>
        <taxon>Pseudomonadota</taxon>
        <taxon>Gammaproteobacteria</taxon>
        <taxon>Moraxellales</taxon>
        <taxon>Moraxellaceae</taxon>
        <taxon>Psychrobacter</taxon>
    </lineage>
</organism>
<dbReference type="STRING" id="1945521.A1232T_01055"/>
<accession>A0A1R4GRP9</accession>
<dbReference type="OrthoDB" id="9800421at2"/>
<dbReference type="EMBL" id="FUGE01000115">
    <property type="protein sequence ID" value="SJM70743.1"/>
    <property type="molecule type" value="Genomic_DNA"/>
</dbReference>
<name>A0A1R4GRP9_9GAMM</name>
<gene>
    <name evidence="1" type="ORF">A1232T_01055</name>
</gene>
<evidence type="ECO:0000313" key="2">
    <source>
        <dbReference type="Proteomes" id="UP000188357"/>
    </source>
</evidence>
<protein>
    <recommendedName>
        <fullName evidence="3">DUF934 domain-containing protein</fullName>
    </recommendedName>
</protein>
<evidence type="ECO:0008006" key="3">
    <source>
        <dbReference type="Google" id="ProtNLM"/>
    </source>
</evidence>
<keyword evidence="2" id="KW-1185">Reference proteome</keyword>
<dbReference type="Proteomes" id="UP000188357">
    <property type="component" value="Unassembled WGS sequence"/>
</dbReference>
<dbReference type="Pfam" id="PF06073">
    <property type="entry name" value="DUF934"/>
    <property type="match status" value="1"/>
</dbReference>
<dbReference type="InterPro" id="IPR008318">
    <property type="entry name" value="UCP030820"/>
</dbReference>
<dbReference type="AlphaFoldDB" id="A0A1R4GRP9"/>